<keyword evidence="2" id="KW-0732">Signal</keyword>
<gene>
    <name evidence="3" type="primary">SNPF</name>
</gene>
<evidence type="ECO:0000256" key="2">
    <source>
        <dbReference type="SAM" id="SignalP"/>
    </source>
</evidence>
<dbReference type="EMBL" id="GAMC01012582">
    <property type="protein sequence ID" value="JAB93973.1"/>
    <property type="molecule type" value="mRNA"/>
</dbReference>
<keyword evidence="3" id="KW-0527">Neuropeptide</keyword>
<dbReference type="OrthoDB" id="6364308at2759"/>
<dbReference type="GO" id="GO:0007218">
    <property type="term" value="P:neuropeptide signaling pathway"/>
    <property type="evidence" value="ECO:0007669"/>
    <property type="project" value="UniProtKB-KW"/>
</dbReference>
<reference evidence="3" key="1">
    <citation type="submission" date="2013-07" db="EMBL/GenBank/DDBJ databases">
        <authorList>
            <person name="Geib S."/>
        </authorList>
    </citation>
    <scope>NUCLEOTIDE SEQUENCE</scope>
</reference>
<feature type="compositionally biased region" description="Polar residues" evidence="1">
    <location>
        <begin position="250"/>
        <end position="268"/>
    </location>
</feature>
<feature type="region of interest" description="Disordered" evidence="1">
    <location>
        <begin position="247"/>
        <end position="305"/>
    </location>
</feature>
<feature type="compositionally biased region" description="Low complexity" evidence="1">
    <location>
        <begin position="273"/>
        <end position="283"/>
    </location>
</feature>
<protein>
    <submittedName>
        <fullName evidence="3">Short neuropeptide F</fullName>
    </submittedName>
</protein>
<accession>W8BAB5</accession>
<dbReference type="AlphaFoldDB" id="W8BAB5"/>
<evidence type="ECO:0000256" key="1">
    <source>
        <dbReference type="SAM" id="MobiDB-lite"/>
    </source>
</evidence>
<proteinExistence type="evidence at transcript level"/>
<feature type="signal peptide" evidence="2">
    <location>
        <begin position="1"/>
        <end position="26"/>
    </location>
</feature>
<evidence type="ECO:0000313" key="3">
    <source>
        <dbReference type="EMBL" id="JAB93973.1"/>
    </source>
</evidence>
<feature type="chain" id="PRO_5004908056" evidence="2">
    <location>
        <begin position="27"/>
        <end position="305"/>
    </location>
</feature>
<reference evidence="3" key="2">
    <citation type="journal article" date="2014" name="BMC Genomics">
        <title>A genomic perspective to assessing quality of mass-reared SIT flies used in Mediterranean fruit fly (Ceratitis capitata) eradication in California.</title>
        <authorList>
            <person name="Calla B."/>
            <person name="Hall B."/>
            <person name="Hou S."/>
            <person name="Geib S.M."/>
        </authorList>
    </citation>
    <scope>NUCLEOTIDE SEQUENCE</scope>
</reference>
<name>W8BAB5_CERCA</name>
<sequence length="305" mass="35232">MFISNRLLSSLAFVCFSILLWQESGADMPNNNALTNLYNSILQREYAGPVVFPNHQVERKAQRSPSLRLRFGRRSDPTMVLSAQKRWFGDVNQKPIRSPSLRLRFGRRSDPNMPMHSELDNLMNDLALNNDGVTDAEEAAAYFADEYPEDLYDDGFERMARKPQRLRFGRSLPKMQNNIDDELEHEQFQQTDDFYNSLLTTEKLHNMLLALHQYDSEPLPADGMTLNHNNDEFQREVRKPASLRLRFGRSASSDTETQKKSTAQNTINAEKPAAIAAQQQQQQYHHLQTTNKKESSKAYKKNQTF</sequence>
<organism evidence="3">
    <name type="scientific">Ceratitis capitata</name>
    <name type="common">Mediterranean fruit fly</name>
    <name type="synonym">Tephritis capitata</name>
    <dbReference type="NCBI Taxonomy" id="7213"/>
    <lineage>
        <taxon>Eukaryota</taxon>
        <taxon>Metazoa</taxon>
        <taxon>Ecdysozoa</taxon>
        <taxon>Arthropoda</taxon>
        <taxon>Hexapoda</taxon>
        <taxon>Insecta</taxon>
        <taxon>Pterygota</taxon>
        <taxon>Neoptera</taxon>
        <taxon>Endopterygota</taxon>
        <taxon>Diptera</taxon>
        <taxon>Brachycera</taxon>
        <taxon>Muscomorpha</taxon>
        <taxon>Tephritoidea</taxon>
        <taxon>Tephritidae</taxon>
        <taxon>Ceratitis</taxon>
        <taxon>Ceratitis</taxon>
    </lineage>
</organism>